<name>A0AAN8NWP5_POLSC</name>
<evidence type="ECO:0000313" key="2">
    <source>
        <dbReference type="Proteomes" id="UP001372834"/>
    </source>
</evidence>
<dbReference type="Proteomes" id="UP001372834">
    <property type="component" value="Unassembled WGS sequence"/>
</dbReference>
<sequence length="101" mass="11538">MSSTVEHSVTSDNCEGTTACCWPGRWCTLLATTGHHDPRPSAHRPWTVESLRTAILSDNRSKSRLSTKSTSKDRINRIDRIRRKGELCQWDSIRVDNLEEK</sequence>
<protein>
    <submittedName>
        <fullName evidence="1">Uncharacterized protein</fullName>
    </submittedName>
</protein>
<gene>
    <name evidence="1" type="ORF">RUM43_005420</name>
</gene>
<dbReference type="AlphaFoldDB" id="A0AAN8NWP5"/>
<accession>A0AAN8NWP5</accession>
<reference evidence="1 2" key="1">
    <citation type="submission" date="2023-10" db="EMBL/GenBank/DDBJ databases">
        <title>Genomes of two closely related lineages of the louse Polyplax serrata with different host specificities.</title>
        <authorList>
            <person name="Martinu J."/>
            <person name="Tarabai H."/>
            <person name="Stefka J."/>
            <person name="Hypsa V."/>
        </authorList>
    </citation>
    <scope>NUCLEOTIDE SEQUENCE [LARGE SCALE GENOMIC DNA]</scope>
    <source>
        <strain evidence="1">HR10_N</strain>
    </source>
</reference>
<organism evidence="1 2">
    <name type="scientific">Polyplax serrata</name>
    <name type="common">Common mouse louse</name>
    <dbReference type="NCBI Taxonomy" id="468196"/>
    <lineage>
        <taxon>Eukaryota</taxon>
        <taxon>Metazoa</taxon>
        <taxon>Ecdysozoa</taxon>
        <taxon>Arthropoda</taxon>
        <taxon>Hexapoda</taxon>
        <taxon>Insecta</taxon>
        <taxon>Pterygota</taxon>
        <taxon>Neoptera</taxon>
        <taxon>Paraneoptera</taxon>
        <taxon>Psocodea</taxon>
        <taxon>Troctomorpha</taxon>
        <taxon>Phthiraptera</taxon>
        <taxon>Anoplura</taxon>
        <taxon>Polyplacidae</taxon>
        <taxon>Polyplax</taxon>
    </lineage>
</organism>
<evidence type="ECO:0000313" key="1">
    <source>
        <dbReference type="EMBL" id="KAK6625129.1"/>
    </source>
</evidence>
<proteinExistence type="predicted"/>
<dbReference type="EMBL" id="JAWJWE010000037">
    <property type="protein sequence ID" value="KAK6625129.1"/>
    <property type="molecule type" value="Genomic_DNA"/>
</dbReference>
<comment type="caution">
    <text evidence="1">The sequence shown here is derived from an EMBL/GenBank/DDBJ whole genome shotgun (WGS) entry which is preliminary data.</text>
</comment>